<evidence type="ECO:0000313" key="4">
    <source>
        <dbReference type="Proteomes" id="UP000192223"/>
    </source>
</evidence>
<feature type="signal peptide" evidence="3">
    <location>
        <begin position="1"/>
        <end position="23"/>
    </location>
</feature>
<sequence>MGKISSIFVIVFLTIIAVKYALAVDDYNVLYRDSSFEFGYDTPDSYHHGRGNRNNVVHGEFGGRSPSTGHLDSTQYTAGPRGYRPRGKNVVRKYDLSQNGPRSSGSKDDPYFDDSEDPSYNFGFKTRTYQRQEVSNNVGDVTGKFSYIDDVGDHHNVDFVAGKNTGFHVKTPFPDSNPKAYGPLFFKGRGKPIPRGRTSIQRQLDGSYRFVSAGPDQRRTETSDSSGHVRGSYTYLDDKGVQHTVHYIAGPETGYRVLKTVKGPHLPNIFPFGSPEYVPPNLYNDYSEEVFTASESGRVKPKGNFEGISSTKDESGFSNRFDNNSGQNTFNSDSTSGNDDFGDIFGKDDKSKNKHLSRPFTSSSQSYKNNNDGDYEEEEEDNGSYNKPSGDEGPNKEDDDQENCCNTGNSGINVQISGTREGAIVTNSGKKVLSVPPGVSVRAHVQAIDLIPLKPKVRSPGDELKEEVDGKSDQFGAE</sequence>
<feature type="region of interest" description="Disordered" evidence="2">
    <location>
        <begin position="456"/>
        <end position="478"/>
    </location>
</feature>
<dbReference type="GO" id="GO:0008010">
    <property type="term" value="F:structural constituent of chitin-based larval cuticle"/>
    <property type="evidence" value="ECO:0007669"/>
    <property type="project" value="TreeGrafter"/>
</dbReference>
<feature type="compositionally biased region" description="Polar residues" evidence="2">
    <location>
        <begin position="403"/>
        <end position="412"/>
    </location>
</feature>
<dbReference type="GO" id="GO:0062129">
    <property type="term" value="C:chitin-based extracellular matrix"/>
    <property type="evidence" value="ECO:0007669"/>
    <property type="project" value="TreeGrafter"/>
</dbReference>
<accession>A0A1W4XQ55</accession>
<evidence type="ECO:0000256" key="2">
    <source>
        <dbReference type="SAM" id="MobiDB-lite"/>
    </source>
</evidence>
<dbReference type="KEGG" id="apln:108743462"/>
<feature type="compositionally biased region" description="Polar residues" evidence="2">
    <location>
        <begin position="65"/>
        <end position="77"/>
    </location>
</feature>
<dbReference type="InterPro" id="IPR050468">
    <property type="entry name" value="Cuticle_Struct_Prot"/>
</dbReference>
<feature type="chain" id="PRO_5010720062" evidence="3">
    <location>
        <begin position="24"/>
        <end position="478"/>
    </location>
</feature>
<protein>
    <submittedName>
        <fullName evidence="5">Uncharacterized protein LOC108743462</fullName>
    </submittedName>
</protein>
<evidence type="ECO:0000256" key="3">
    <source>
        <dbReference type="SAM" id="SignalP"/>
    </source>
</evidence>
<name>A0A1W4XQ55_AGRPL</name>
<feature type="region of interest" description="Disordered" evidence="2">
    <location>
        <begin position="47"/>
        <end position="117"/>
    </location>
</feature>
<feature type="compositionally biased region" description="Basic and acidic residues" evidence="2">
    <location>
        <begin position="459"/>
        <end position="472"/>
    </location>
</feature>
<gene>
    <name evidence="5" type="primary">LOC108743462</name>
</gene>
<keyword evidence="4" id="KW-1185">Reference proteome</keyword>
<dbReference type="InParanoid" id="A0A1W4XQ55"/>
<dbReference type="InterPro" id="IPR000618">
    <property type="entry name" value="Insect_cuticle"/>
</dbReference>
<dbReference type="PANTHER" id="PTHR10380:SF235">
    <property type="entry name" value="CUTICULAR PROTEIN 73D, ISOFORM B"/>
    <property type="match status" value="1"/>
</dbReference>
<organism evidence="4 5">
    <name type="scientific">Agrilus planipennis</name>
    <name type="common">Emerald ash borer</name>
    <name type="synonym">Agrilus marcopoli</name>
    <dbReference type="NCBI Taxonomy" id="224129"/>
    <lineage>
        <taxon>Eukaryota</taxon>
        <taxon>Metazoa</taxon>
        <taxon>Ecdysozoa</taxon>
        <taxon>Arthropoda</taxon>
        <taxon>Hexapoda</taxon>
        <taxon>Insecta</taxon>
        <taxon>Pterygota</taxon>
        <taxon>Neoptera</taxon>
        <taxon>Endopterygota</taxon>
        <taxon>Coleoptera</taxon>
        <taxon>Polyphaga</taxon>
        <taxon>Elateriformia</taxon>
        <taxon>Buprestoidea</taxon>
        <taxon>Buprestidae</taxon>
        <taxon>Agrilinae</taxon>
        <taxon>Agrilus</taxon>
    </lineage>
</organism>
<dbReference type="OrthoDB" id="8196648at2759"/>
<keyword evidence="3" id="KW-0732">Signal</keyword>
<keyword evidence="1" id="KW-0193">Cuticle</keyword>
<reference evidence="5" key="1">
    <citation type="submission" date="2025-08" db="UniProtKB">
        <authorList>
            <consortium name="RefSeq"/>
        </authorList>
    </citation>
    <scope>IDENTIFICATION</scope>
    <source>
        <tissue evidence="5">Entire body</tissue>
    </source>
</reference>
<dbReference type="RefSeq" id="XP_018334535.1">
    <property type="nucleotide sequence ID" value="XM_018479033.1"/>
</dbReference>
<dbReference type="AlphaFoldDB" id="A0A1W4XQ55"/>
<evidence type="ECO:0000256" key="1">
    <source>
        <dbReference type="PROSITE-ProRule" id="PRU00497"/>
    </source>
</evidence>
<feature type="compositionally biased region" description="Polar residues" evidence="2">
    <location>
        <begin position="359"/>
        <end position="368"/>
    </location>
</feature>
<dbReference type="STRING" id="224129.A0A1W4XQ55"/>
<evidence type="ECO:0000313" key="5">
    <source>
        <dbReference type="RefSeq" id="XP_018334535.1"/>
    </source>
</evidence>
<dbReference type="GeneID" id="108743462"/>
<dbReference type="PROSITE" id="PS51155">
    <property type="entry name" value="CHIT_BIND_RR_2"/>
    <property type="match status" value="3"/>
</dbReference>
<proteinExistence type="predicted"/>
<dbReference type="FunCoup" id="A0A1W4XQ55">
    <property type="interactions" value="21"/>
</dbReference>
<feature type="compositionally biased region" description="Acidic residues" evidence="2">
    <location>
        <begin position="373"/>
        <end position="382"/>
    </location>
</feature>
<feature type="region of interest" description="Disordered" evidence="2">
    <location>
        <begin position="298"/>
        <end position="412"/>
    </location>
</feature>
<dbReference type="Proteomes" id="UP000192223">
    <property type="component" value="Unplaced"/>
</dbReference>
<dbReference type="PANTHER" id="PTHR10380">
    <property type="entry name" value="CUTICLE PROTEIN"/>
    <property type="match status" value="1"/>
</dbReference>
<dbReference type="Pfam" id="PF00379">
    <property type="entry name" value="Chitin_bind_4"/>
    <property type="match status" value="3"/>
</dbReference>
<feature type="compositionally biased region" description="Polar residues" evidence="2">
    <location>
        <begin position="316"/>
        <end position="338"/>
    </location>
</feature>